<protein>
    <submittedName>
        <fullName evidence="3">Uncharacterized protein</fullName>
    </submittedName>
</protein>
<dbReference type="AlphaFoldDB" id="A0A5D4M4B6"/>
<evidence type="ECO:0000313" key="3">
    <source>
        <dbReference type="EMBL" id="TYR96248.1"/>
    </source>
</evidence>
<gene>
    <name evidence="3" type="ORF">FZC84_20435</name>
</gene>
<evidence type="ECO:0000313" key="4">
    <source>
        <dbReference type="Proteomes" id="UP000325182"/>
    </source>
</evidence>
<evidence type="ECO:0000256" key="2">
    <source>
        <dbReference type="SAM" id="SignalP"/>
    </source>
</evidence>
<feature type="signal peptide" evidence="2">
    <location>
        <begin position="1"/>
        <end position="20"/>
    </location>
</feature>
<organism evidence="3 4">
    <name type="scientific">Rossellomorea vietnamensis</name>
    <dbReference type="NCBI Taxonomy" id="218284"/>
    <lineage>
        <taxon>Bacteria</taxon>
        <taxon>Bacillati</taxon>
        <taxon>Bacillota</taxon>
        <taxon>Bacilli</taxon>
        <taxon>Bacillales</taxon>
        <taxon>Bacillaceae</taxon>
        <taxon>Rossellomorea</taxon>
    </lineage>
</organism>
<name>A0A5D4M4B6_9BACI</name>
<dbReference type="Proteomes" id="UP000325182">
    <property type="component" value="Unassembled WGS sequence"/>
</dbReference>
<feature type="chain" id="PRO_5039102355" evidence="2">
    <location>
        <begin position="21"/>
        <end position="199"/>
    </location>
</feature>
<reference evidence="3 4" key="1">
    <citation type="submission" date="2019-08" db="EMBL/GenBank/DDBJ databases">
        <title>Bacillus genomes from the desert of Cuatro Cienegas, Coahuila.</title>
        <authorList>
            <person name="Olmedo-Alvarez G."/>
        </authorList>
    </citation>
    <scope>NUCLEOTIDE SEQUENCE [LARGE SCALE GENOMIC DNA]</scope>
    <source>
        <strain evidence="3 4">CH128b_4D</strain>
    </source>
</reference>
<dbReference type="RefSeq" id="WP_148955057.1">
    <property type="nucleotide sequence ID" value="NZ_VTEG01000025.1"/>
</dbReference>
<comment type="caution">
    <text evidence="3">The sequence shown here is derived from an EMBL/GenBank/DDBJ whole genome shotgun (WGS) entry which is preliminary data.</text>
</comment>
<sequence>MKFLVIVLSSLFILSGCSISVNTTMPENSSPENNDDVALSSEESEAPTSSDVEKQDAIITFIEEDIHAISELETVAFNSLLSVSGENYTDDQTMLEVINQNVLPAYKEAVTEARSLEAPIQELEKPTEQIKLTTEKFLESVQLQKEALEKQDLQVMEEANAKMMEYQAMLNEYHVMMKELADEYEITYEPLKIDQTKTI</sequence>
<feature type="compositionally biased region" description="Polar residues" evidence="1">
    <location>
        <begin position="23"/>
        <end position="32"/>
    </location>
</feature>
<feature type="region of interest" description="Disordered" evidence="1">
    <location>
        <begin position="23"/>
        <end position="52"/>
    </location>
</feature>
<dbReference type="EMBL" id="VTEG01000025">
    <property type="protein sequence ID" value="TYR96248.1"/>
    <property type="molecule type" value="Genomic_DNA"/>
</dbReference>
<keyword evidence="2" id="KW-0732">Signal</keyword>
<accession>A0A5D4M4B6</accession>
<evidence type="ECO:0000256" key="1">
    <source>
        <dbReference type="SAM" id="MobiDB-lite"/>
    </source>
</evidence>
<proteinExistence type="predicted"/>
<dbReference type="PROSITE" id="PS51257">
    <property type="entry name" value="PROKAR_LIPOPROTEIN"/>
    <property type="match status" value="1"/>
</dbReference>